<dbReference type="InterPro" id="IPR042335">
    <property type="entry name" value="ANKRD53"/>
</dbReference>
<dbReference type="InterPro" id="IPR036770">
    <property type="entry name" value="Ankyrin_rpt-contain_sf"/>
</dbReference>
<evidence type="ECO:0000256" key="1">
    <source>
        <dbReference type="PROSITE-ProRule" id="PRU00023"/>
    </source>
</evidence>
<dbReference type="GO" id="GO:0000922">
    <property type="term" value="C:spindle pole"/>
    <property type="evidence" value="ECO:0007669"/>
    <property type="project" value="TreeGrafter"/>
</dbReference>
<dbReference type="PROSITE" id="PS50088">
    <property type="entry name" value="ANK_REPEAT"/>
    <property type="match status" value="3"/>
</dbReference>
<dbReference type="PANTHER" id="PTHR24160:SF1">
    <property type="entry name" value="ANKYRIN REPEAT DOMAIN-CONTAINING PROTEIN 53"/>
    <property type="match status" value="1"/>
</dbReference>
<dbReference type="Proteomes" id="UP001187315">
    <property type="component" value="Unassembled WGS sequence"/>
</dbReference>
<feature type="repeat" description="ANK" evidence="1">
    <location>
        <begin position="78"/>
        <end position="114"/>
    </location>
</feature>
<dbReference type="GO" id="GO:0007080">
    <property type="term" value="P:mitotic metaphase chromosome alignment"/>
    <property type="evidence" value="ECO:0007669"/>
    <property type="project" value="TreeGrafter"/>
</dbReference>
<sequence>MERACPPRALPPGDLFHAAVSGDPQWLCLSLERVHAPSQQQNRQGLTVFHVAARHGQLNCLKLLLESGTVDVNASCPHGRRPLHMVLSPESKPNTYSCLTFLLEHGAEPNVSTDEGLTPLHMAAAEGLKECVEELVRVGADTHAHDSRGHTPFELACLWGHRVVARILKNAMWHRDKKEDMEKHQELQNLKQNMIRMHRKAEGIQKLSREAINKEKVSKWAERKGLPCLWSPTMGMWTISHHCCHSTKPVKKQHASKSREIWNISSNPSRPPPANISRSETVRIGVHPEEVADEPDLSQCVTLHCFRNGQVCCTASWNNIPQPVPDLPLDVIQKCLFPSKFQSRISGPLQLQSNSVLDLPHRGGTHGTEASPWTEVAMHLAEELQPGHY</sequence>
<keyword evidence="1" id="KW-0040">ANK repeat</keyword>
<evidence type="ECO:0000313" key="2">
    <source>
        <dbReference type="EMBL" id="KAK2860226.1"/>
    </source>
</evidence>
<evidence type="ECO:0008006" key="4">
    <source>
        <dbReference type="Google" id="ProtNLM"/>
    </source>
</evidence>
<accession>A0AA88NIF9</accession>
<dbReference type="InterPro" id="IPR002110">
    <property type="entry name" value="Ankyrin_rpt"/>
</dbReference>
<comment type="caution">
    <text evidence="2">The sequence shown here is derived from an EMBL/GenBank/DDBJ whole genome shotgun (WGS) entry which is preliminary data.</text>
</comment>
<evidence type="ECO:0000313" key="3">
    <source>
        <dbReference type="Proteomes" id="UP001187315"/>
    </source>
</evidence>
<dbReference type="SUPFAM" id="SSF48403">
    <property type="entry name" value="Ankyrin repeat"/>
    <property type="match status" value="1"/>
</dbReference>
<dbReference type="GO" id="GO:0060236">
    <property type="term" value="P:regulation of mitotic spindle organization"/>
    <property type="evidence" value="ECO:0007669"/>
    <property type="project" value="TreeGrafter"/>
</dbReference>
<dbReference type="SMART" id="SM00248">
    <property type="entry name" value="ANK"/>
    <property type="match status" value="4"/>
</dbReference>
<keyword evidence="3" id="KW-1185">Reference proteome</keyword>
<dbReference type="GO" id="GO:0031116">
    <property type="term" value="P:positive regulation of microtubule polymerization"/>
    <property type="evidence" value="ECO:0007669"/>
    <property type="project" value="TreeGrafter"/>
</dbReference>
<feature type="repeat" description="ANK" evidence="1">
    <location>
        <begin position="115"/>
        <end position="147"/>
    </location>
</feature>
<name>A0AA88NIF9_TACVA</name>
<feature type="repeat" description="ANK" evidence="1">
    <location>
        <begin position="44"/>
        <end position="68"/>
    </location>
</feature>
<dbReference type="Pfam" id="PF12796">
    <property type="entry name" value="Ank_2"/>
    <property type="match status" value="2"/>
</dbReference>
<dbReference type="GO" id="GO:1902412">
    <property type="term" value="P:regulation of mitotic cytokinesis"/>
    <property type="evidence" value="ECO:0007669"/>
    <property type="project" value="InterPro"/>
</dbReference>
<dbReference type="PROSITE" id="PS50297">
    <property type="entry name" value="ANK_REP_REGION"/>
    <property type="match status" value="2"/>
</dbReference>
<protein>
    <recommendedName>
        <fullName evidence="4">Ankyrin repeat domain-containing protein 53</fullName>
    </recommendedName>
</protein>
<gene>
    <name evidence="2" type="ORF">Q7C36_004392</name>
</gene>
<proteinExistence type="predicted"/>
<dbReference type="PANTHER" id="PTHR24160">
    <property type="entry name" value="ANKYRIN REPEAT DOMAIN-CONTAINING PROTEIN 53"/>
    <property type="match status" value="1"/>
</dbReference>
<dbReference type="AlphaFoldDB" id="A0AA88NIF9"/>
<reference evidence="2" key="1">
    <citation type="submission" date="2023-08" db="EMBL/GenBank/DDBJ databases">
        <title>Pelteobagrus vachellii genome.</title>
        <authorList>
            <person name="Liu H."/>
        </authorList>
    </citation>
    <scope>NUCLEOTIDE SEQUENCE</scope>
    <source>
        <strain evidence="2">PRFRI_2022a</strain>
        <tissue evidence="2">Muscle</tissue>
    </source>
</reference>
<dbReference type="Gene3D" id="1.25.40.20">
    <property type="entry name" value="Ankyrin repeat-containing domain"/>
    <property type="match status" value="1"/>
</dbReference>
<organism evidence="2 3">
    <name type="scientific">Tachysurus vachellii</name>
    <name type="common">Darkbarbel catfish</name>
    <name type="synonym">Pelteobagrus vachellii</name>
    <dbReference type="NCBI Taxonomy" id="175792"/>
    <lineage>
        <taxon>Eukaryota</taxon>
        <taxon>Metazoa</taxon>
        <taxon>Chordata</taxon>
        <taxon>Craniata</taxon>
        <taxon>Vertebrata</taxon>
        <taxon>Euteleostomi</taxon>
        <taxon>Actinopterygii</taxon>
        <taxon>Neopterygii</taxon>
        <taxon>Teleostei</taxon>
        <taxon>Ostariophysi</taxon>
        <taxon>Siluriformes</taxon>
        <taxon>Bagridae</taxon>
        <taxon>Tachysurus</taxon>
    </lineage>
</organism>
<dbReference type="EMBL" id="JAVHJS010000004">
    <property type="protein sequence ID" value="KAK2860226.1"/>
    <property type="molecule type" value="Genomic_DNA"/>
</dbReference>